<keyword evidence="1" id="KW-0645">Protease</keyword>
<evidence type="ECO:0000313" key="1">
    <source>
        <dbReference type="EMBL" id="KAI4870181.1"/>
    </source>
</evidence>
<dbReference type="EMBL" id="MU393425">
    <property type="protein sequence ID" value="KAI4870181.1"/>
    <property type="molecule type" value="Genomic_DNA"/>
</dbReference>
<proteinExistence type="predicted"/>
<evidence type="ECO:0000313" key="2">
    <source>
        <dbReference type="Proteomes" id="UP001497700"/>
    </source>
</evidence>
<protein>
    <submittedName>
        <fullName evidence="1">Carboxypeptidase S1</fullName>
    </submittedName>
</protein>
<keyword evidence="1" id="KW-0121">Carboxypeptidase</keyword>
<keyword evidence="2" id="KW-1185">Reference proteome</keyword>
<gene>
    <name evidence="1" type="ORF">F4820DRAFT_404250</name>
</gene>
<name>A0ACB9ZF23_9PEZI</name>
<sequence>MRWILAVGAVLVASTIAGPASPRTVNINKRYVEEQNGINYNVFEHASTSSKMSFVKNSGICETTSGVNQYSGYITVGEDMNMWFWFFEARNNPQEAPLVAYFDGGPGTASEYALFTQHGPCHFVNNETTPSLNPYSFNDYANMLYVDQPIGAGFSYGNTTAVNSTKTAAPYVWILLQAFYDNFPEYENRDFGLWTESYGGHYGPEFVKYILDQNTAISRGDLQGQEICVVALGINNGWFDAKIQEKADIDYAYDNPYRQIINESFHAELLSRYDTNCTPALDQCAATDTSEDCFAAWNSYMQEIEYPILAAMKETATTVYPGDIREPTTRPPSTYVAYLQRPDIQKALGAKVNYTDSLGAGDFIRDGDDPRSFMSELSTIVQAGIPVVSYAGDADYVCNWLGTLRVADEIQWPGQKRFANQTLEPYTLDGMQKGTFKSLDNLIFMRIFEAGHNVPFYQPEVSLQIFEQTMKTGGVIPT</sequence>
<reference evidence="1 2" key="1">
    <citation type="journal article" date="2022" name="New Phytol.">
        <title>Ecological generalism drives hyperdiversity of secondary metabolite gene clusters in xylarialean endophytes.</title>
        <authorList>
            <person name="Franco M.E.E."/>
            <person name="Wisecaver J.H."/>
            <person name="Arnold A.E."/>
            <person name="Ju Y.M."/>
            <person name="Slot J.C."/>
            <person name="Ahrendt S."/>
            <person name="Moore L.P."/>
            <person name="Eastman K.E."/>
            <person name="Scott K."/>
            <person name="Konkel Z."/>
            <person name="Mondo S.J."/>
            <person name="Kuo A."/>
            <person name="Hayes R.D."/>
            <person name="Haridas S."/>
            <person name="Andreopoulos B."/>
            <person name="Riley R."/>
            <person name="LaButti K."/>
            <person name="Pangilinan J."/>
            <person name="Lipzen A."/>
            <person name="Amirebrahimi M."/>
            <person name="Yan J."/>
            <person name="Adam C."/>
            <person name="Keymanesh K."/>
            <person name="Ng V."/>
            <person name="Louie K."/>
            <person name="Northen T."/>
            <person name="Drula E."/>
            <person name="Henrissat B."/>
            <person name="Hsieh H.M."/>
            <person name="Youens-Clark K."/>
            <person name="Lutzoni F."/>
            <person name="Miadlikowska J."/>
            <person name="Eastwood D.C."/>
            <person name="Hamelin R.C."/>
            <person name="Grigoriev I.V."/>
            <person name="U'Ren J.M."/>
        </authorList>
    </citation>
    <scope>NUCLEOTIDE SEQUENCE [LARGE SCALE GENOMIC DNA]</scope>
    <source>
        <strain evidence="1 2">CBS 119005</strain>
    </source>
</reference>
<comment type="caution">
    <text evidence="1">The sequence shown here is derived from an EMBL/GenBank/DDBJ whole genome shotgun (WGS) entry which is preliminary data.</text>
</comment>
<accession>A0ACB9ZF23</accession>
<dbReference type="Proteomes" id="UP001497700">
    <property type="component" value="Unassembled WGS sequence"/>
</dbReference>
<organism evidence="1 2">
    <name type="scientific">Hypoxylon rubiginosum</name>
    <dbReference type="NCBI Taxonomy" id="110542"/>
    <lineage>
        <taxon>Eukaryota</taxon>
        <taxon>Fungi</taxon>
        <taxon>Dikarya</taxon>
        <taxon>Ascomycota</taxon>
        <taxon>Pezizomycotina</taxon>
        <taxon>Sordariomycetes</taxon>
        <taxon>Xylariomycetidae</taxon>
        <taxon>Xylariales</taxon>
        <taxon>Hypoxylaceae</taxon>
        <taxon>Hypoxylon</taxon>
    </lineage>
</organism>
<keyword evidence="1" id="KW-0378">Hydrolase</keyword>